<evidence type="ECO:0000313" key="6">
    <source>
        <dbReference type="Proteomes" id="UP001050691"/>
    </source>
</evidence>
<keyword evidence="3" id="KW-0539">Nucleus</keyword>
<dbReference type="EMBL" id="BPWL01000007">
    <property type="protein sequence ID" value="GJJ12213.1"/>
    <property type="molecule type" value="Genomic_DNA"/>
</dbReference>
<comment type="subcellular location">
    <subcellularLocation>
        <location evidence="1">Nucleus</location>
        <location evidence="1">Nucleolus</location>
    </subcellularLocation>
</comment>
<feature type="region of interest" description="Disordered" evidence="4">
    <location>
        <begin position="1"/>
        <end position="64"/>
    </location>
</feature>
<dbReference type="GO" id="GO:0003676">
    <property type="term" value="F:nucleic acid binding"/>
    <property type="evidence" value="ECO:0007669"/>
    <property type="project" value="InterPro"/>
</dbReference>
<dbReference type="Gene3D" id="3.30.110.20">
    <property type="entry name" value="Alba-like domain"/>
    <property type="match status" value="1"/>
</dbReference>
<dbReference type="GO" id="GO:0001682">
    <property type="term" value="P:tRNA 5'-leader removal"/>
    <property type="evidence" value="ECO:0007669"/>
    <property type="project" value="InterPro"/>
</dbReference>
<sequence length="207" mass="22812">MAPKRKITDEQNSHTKPSKRIKTSEDVSRLNHNVPTAKSSSNDVTSNLKEQSTQIQQSPTATKKTTFKGNIRKLASQRPFPTVATSVSATGPKSAHKEGNNLICVSRKTTLGSYLSRCKRVLVEQGYDNLHLHAMGAAIPHLLKLAVSLPEILPYPRADLKIEIRTGTIGVMDELIPENEEEDIEMRTRGKAGVSVRLQLCHINKPG</sequence>
<dbReference type="GO" id="GO:0000172">
    <property type="term" value="C:ribonuclease MRP complex"/>
    <property type="evidence" value="ECO:0007669"/>
    <property type="project" value="InterPro"/>
</dbReference>
<evidence type="ECO:0000256" key="2">
    <source>
        <dbReference type="ARBA" id="ARBA00022694"/>
    </source>
</evidence>
<evidence type="ECO:0000313" key="5">
    <source>
        <dbReference type="EMBL" id="GJJ12213.1"/>
    </source>
</evidence>
<dbReference type="InterPro" id="IPR036882">
    <property type="entry name" value="Alba-like_dom_sf"/>
</dbReference>
<dbReference type="InterPro" id="IPR014612">
    <property type="entry name" value="Pop7/Rpp20"/>
</dbReference>
<evidence type="ECO:0000256" key="4">
    <source>
        <dbReference type="SAM" id="MobiDB-lite"/>
    </source>
</evidence>
<comment type="caution">
    <text evidence="5">The sequence shown here is derived from an EMBL/GenBank/DDBJ whole genome shotgun (WGS) entry which is preliminary data.</text>
</comment>
<dbReference type="PANTHER" id="PTHR15314:SF1">
    <property type="entry name" value="RIBONUCLEASE P PROTEIN SUBUNIT P20"/>
    <property type="match status" value="1"/>
</dbReference>
<name>A0AAV5AFC8_9AGAM</name>
<keyword evidence="2" id="KW-0819">tRNA processing</keyword>
<evidence type="ECO:0000256" key="1">
    <source>
        <dbReference type="ARBA" id="ARBA00004604"/>
    </source>
</evidence>
<reference evidence="5" key="1">
    <citation type="submission" date="2021-10" db="EMBL/GenBank/DDBJ databases">
        <title>De novo Genome Assembly of Clathrus columnatus (Basidiomycota, Fungi) Using Illumina and Nanopore Sequence Data.</title>
        <authorList>
            <person name="Ogiso-Tanaka E."/>
            <person name="Itagaki H."/>
            <person name="Hosoya T."/>
            <person name="Hosaka K."/>
        </authorList>
    </citation>
    <scope>NUCLEOTIDE SEQUENCE</scope>
    <source>
        <strain evidence="5">MO-923</strain>
    </source>
</reference>
<evidence type="ECO:0000256" key="3">
    <source>
        <dbReference type="ARBA" id="ARBA00023242"/>
    </source>
</evidence>
<feature type="compositionally biased region" description="Polar residues" evidence="4">
    <location>
        <begin position="30"/>
        <end position="64"/>
    </location>
</feature>
<dbReference type="GO" id="GO:0005655">
    <property type="term" value="C:nucleolar ribonuclease P complex"/>
    <property type="evidence" value="ECO:0007669"/>
    <property type="project" value="InterPro"/>
</dbReference>
<accession>A0AAV5AFC8</accession>
<dbReference type="Pfam" id="PF12328">
    <property type="entry name" value="Rpp20"/>
    <property type="match status" value="1"/>
</dbReference>
<dbReference type="PANTHER" id="PTHR15314">
    <property type="entry name" value="RIBONUCLEASE P PROTEIN SUBUNIT P20"/>
    <property type="match status" value="1"/>
</dbReference>
<feature type="compositionally biased region" description="Basic and acidic residues" evidence="4">
    <location>
        <begin position="1"/>
        <end position="13"/>
    </location>
</feature>
<dbReference type="SUPFAM" id="SSF82704">
    <property type="entry name" value="AlbA-like"/>
    <property type="match status" value="1"/>
</dbReference>
<protein>
    <submittedName>
        <fullName evidence="5">Uncharacterized protein</fullName>
    </submittedName>
</protein>
<gene>
    <name evidence="5" type="ORF">Clacol_006454</name>
</gene>
<dbReference type="Proteomes" id="UP001050691">
    <property type="component" value="Unassembled WGS sequence"/>
</dbReference>
<proteinExistence type="predicted"/>
<keyword evidence="6" id="KW-1185">Reference proteome</keyword>
<organism evidence="5 6">
    <name type="scientific">Clathrus columnatus</name>
    <dbReference type="NCBI Taxonomy" id="1419009"/>
    <lineage>
        <taxon>Eukaryota</taxon>
        <taxon>Fungi</taxon>
        <taxon>Dikarya</taxon>
        <taxon>Basidiomycota</taxon>
        <taxon>Agaricomycotina</taxon>
        <taxon>Agaricomycetes</taxon>
        <taxon>Phallomycetidae</taxon>
        <taxon>Phallales</taxon>
        <taxon>Clathraceae</taxon>
        <taxon>Clathrus</taxon>
    </lineage>
</organism>
<dbReference type="AlphaFoldDB" id="A0AAV5AFC8"/>